<evidence type="ECO:0000313" key="2">
    <source>
        <dbReference type="EMBL" id="QVL32047.1"/>
    </source>
</evidence>
<dbReference type="AlphaFoldDB" id="A0A8E6EV26"/>
<dbReference type="Pfam" id="PF13343">
    <property type="entry name" value="SBP_bac_6"/>
    <property type="match status" value="1"/>
</dbReference>
<accession>A0A8E6EV26</accession>
<evidence type="ECO:0000256" key="1">
    <source>
        <dbReference type="ARBA" id="ARBA00022729"/>
    </source>
</evidence>
<gene>
    <name evidence="2" type="ORF">KIH39_24960</name>
</gene>
<dbReference type="PIRSF" id="PIRSF002825">
    <property type="entry name" value="CfbpA"/>
    <property type="match status" value="1"/>
</dbReference>
<dbReference type="CDD" id="cd13518">
    <property type="entry name" value="PBP2_Fe3_thiamine_like"/>
    <property type="match status" value="1"/>
</dbReference>
<dbReference type="PANTHER" id="PTHR30006:SF24">
    <property type="entry name" value="SLL0237 PROTEIN"/>
    <property type="match status" value="1"/>
</dbReference>
<dbReference type="RefSeq" id="WP_213496634.1">
    <property type="nucleotide sequence ID" value="NZ_CP074694.1"/>
</dbReference>
<dbReference type="Gene3D" id="3.40.190.10">
    <property type="entry name" value="Periplasmic binding protein-like II"/>
    <property type="match status" value="2"/>
</dbReference>
<protein>
    <submittedName>
        <fullName evidence="2">Extracellular solute-binding protein</fullName>
    </submittedName>
</protein>
<evidence type="ECO:0000313" key="3">
    <source>
        <dbReference type="Proteomes" id="UP000676194"/>
    </source>
</evidence>
<keyword evidence="1" id="KW-0732">Signal</keyword>
<proteinExistence type="predicted"/>
<dbReference type="KEGG" id="tsph:KIH39_24960"/>
<dbReference type="InterPro" id="IPR026045">
    <property type="entry name" value="Ferric-bd"/>
</dbReference>
<dbReference type="Proteomes" id="UP000676194">
    <property type="component" value="Chromosome"/>
</dbReference>
<dbReference type="PROSITE" id="PS51257">
    <property type="entry name" value="PROKAR_LIPOPROTEIN"/>
    <property type="match status" value="1"/>
</dbReference>
<name>A0A8E6EV26_9BACT</name>
<keyword evidence="3" id="KW-1185">Reference proteome</keyword>
<dbReference type="SUPFAM" id="SSF53850">
    <property type="entry name" value="Periplasmic binding protein-like II"/>
    <property type="match status" value="1"/>
</dbReference>
<dbReference type="PANTHER" id="PTHR30006">
    <property type="entry name" value="THIAMINE-BINDING PERIPLASMIC PROTEIN-RELATED"/>
    <property type="match status" value="1"/>
</dbReference>
<sequence length="337" mass="38021">MKYLCLLLLALLSGCGKSPDRAVLYCAQDMEYAQEILSSFEKETGIPVATKFDTEANKSVSLFEELVQEAKRPRCDVFWNNEIINTIRLERKGLLDRMEPDPNYPAWTRPESGCWQAFAARGRILIVNTEKLKEADYPKSILDLTDPKWKSKLAMAKPQFGTTATHAACLFEVLGEEGAQAFFNGLKANDITILAGNKQVAERVARGDFAAGLTDTDDAIEEYNDKRPVKILYLDQEAHPKYPALGTLFIPNTICILKNRPNPENAQKLVKFLLNPGTEDKLALKGGFQIPLSTASQTKLHETLKRPDQVRRMEVSFEKSADRWESVQQFLRDTFAR</sequence>
<reference evidence="2" key="1">
    <citation type="submission" date="2021-05" db="EMBL/GenBank/DDBJ databases">
        <title>Complete genome sequence of the cellulolytic planctomycete Telmatocola sphagniphila SP2T and characterization of the first cellulase from planctomycetes.</title>
        <authorList>
            <person name="Rakitin A.L."/>
            <person name="Beletsky A.V."/>
            <person name="Naumoff D.G."/>
            <person name="Kulichevskaya I.S."/>
            <person name="Mardanov A.V."/>
            <person name="Ravin N.V."/>
            <person name="Dedysh S.N."/>
        </authorList>
    </citation>
    <scope>NUCLEOTIDE SEQUENCE</scope>
    <source>
        <strain evidence="2">SP2T</strain>
    </source>
</reference>
<organism evidence="2 3">
    <name type="scientific">Telmatocola sphagniphila</name>
    <dbReference type="NCBI Taxonomy" id="1123043"/>
    <lineage>
        <taxon>Bacteria</taxon>
        <taxon>Pseudomonadati</taxon>
        <taxon>Planctomycetota</taxon>
        <taxon>Planctomycetia</taxon>
        <taxon>Gemmatales</taxon>
        <taxon>Gemmataceae</taxon>
    </lineage>
</organism>
<dbReference type="EMBL" id="CP074694">
    <property type="protein sequence ID" value="QVL32047.1"/>
    <property type="molecule type" value="Genomic_DNA"/>
</dbReference>